<dbReference type="AlphaFoldDB" id="W4VIR6"/>
<dbReference type="STRING" id="1298598.JCM21714_2140"/>
<comment type="caution">
    <text evidence="1">The sequence shown here is derived from an EMBL/GenBank/DDBJ whole genome shotgun (WGS) entry which is preliminary data.</text>
</comment>
<dbReference type="Proteomes" id="UP000019102">
    <property type="component" value="Unassembled WGS sequence"/>
</dbReference>
<dbReference type="EMBL" id="BAVS01000009">
    <property type="protein sequence ID" value="GAE93102.1"/>
    <property type="molecule type" value="Genomic_DNA"/>
</dbReference>
<reference evidence="1 2" key="1">
    <citation type="journal article" date="2014" name="Genome Announc.">
        <title>Draft Genome Sequence of the Boron-Tolerant and Moderately Halotolerant Bacterium Gracilibacillus boraciitolerans JCM 21714T.</title>
        <authorList>
            <person name="Ahmed I."/>
            <person name="Oshima K."/>
            <person name="Suda W."/>
            <person name="Kitamura K."/>
            <person name="Iida T."/>
            <person name="Ohmori Y."/>
            <person name="Fujiwara T."/>
            <person name="Hattori M."/>
            <person name="Ohkuma M."/>
        </authorList>
    </citation>
    <scope>NUCLEOTIDE SEQUENCE [LARGE SCALE GENOMIC DNA]</scope>
    <source>
        <strain evidence="1 2">JCM 21714</strain>
    </source>
</reference>
<gene>
    <name evidence="1" type="ORF">JCM21714_2140</name>
</gene>
<dbReference type="eggNOG" id="COG2407">
    <property type="taxonomic scope" value="Bacteria"/>
</dbReference>
<name>W4VIR6_9BACI</name>
<evidence type="ECO:0000313" key="1">
    <source>
        <dbReference type="EMBL" id="GAE93102.1"/>
    </source>
</evidence>
<evidence type="ECO:0000313" key="2">
    <source>
        <dbReference type="Proteomes" id="UP000019102"/>
    </source>
</evidence>
<keyword evidence="2" id="KW-1185">Reference proteome</keyword>
<organism evidence="1 2">
    <name type="scientific">Gracilibacillus boraciitolerans JCM 21714</name>
    <dbReference type="NCBI Taxonomy" id="1298598"/>
    <lineage>
        <taxon>Bacteria</taxon>
        <taxon>Bacillati</taxon>
        <taxon>Bacillota</taxon>
        <taxon>Bacilli</taxon>
        <taxon>Bacillales</taxon>
        <taxon>Bacillaceae</taxon>
        <taxon>Gracilibacillus</taxon>
    </lineage>
</organism>
<dbReference type="GO" id="GO:0016853">
    <property type="term" value="F:isomerase activity"/>
    <property type="evidence" value="ECO:0007669"/>
    <property type="project" value="UniProtKB-KW"/>
</dbReference>
<accession>W4VIR6</accession>
<keyword evidence="1" id="KW-0413">Isomerase</keyword>
<proteinExistence type="predicted"/>
<protein>
    <submittedName>
        <fullName evidence="1">Pentose isomerase</fullName>
    </submittedName>
</protein>
<sequence>MTIARFDGDHGEYSIFLGKAKGIEGPFSRGSYVWVEVNDWPLWEETLVKGPYIHHSTGIHANVIPVIYEACQYIPGLNPDPVDPTETEIKNGCVVVTLINKNNKLMKG</sequence>